<dbReference type="EMBL" id="VSKN01000003">
    <property type="protein sequence ID" value="TYC16306.1"/>
    <property type="molecule type" value="Genomic_DNA"/>
</dbReference>
<dbReference type="SUPFAM" id="SSF55729">
    <property type="entry name" value="Acyl-CoA N-acyltransferases (Nat)"/>
    <property type="match status" value="1"/>
</dbReference>
<dbReference type="InterPro" id="IPR038740">
    <property type="entry name" value="BioF2-like_GNAT_dom"/>
</dbReference>
<gene>
    <name evidence="2" type="ORF">ES677_03820</name>
</gene>
<keyword evidence="3" id="KW-1185">Reference proteome</keyword>
<protein>
    <submittedName>
        <fullName evidence="2">GNAT family N-acetyltransferase</fullName>
    </submittedName>
</protein>
<organism evidence="2 3">
    <name type="scientific">Bizionia gelidisalsuginis</name>
    <dbReference type="NCBI Taxonomy" id="291188"/>
    <lineage>
        <taxon>Bacteria</taxon>
        <taxon>Pseudomonadati</taxon>
        <taxon>Bacteroidota</taxon>
        <taxon>Flavobacteriia</taxon>
        <taxon>Flavobacteriales</taxon>
        <taxon>Flavobacteriaceae</taxon>
        <taxon>Bizionia</taxon>
    </lineage>
</organism>
<feature type="domain" description="BioF2-like acetyltransferase" evidence="1">
    <location>
        <begin position="164"/>
        <end position="248"/>
    </location>
</feature>
<dbReference type="Pfam" id="PF13480">
    <property type="entry name" value="Acetyltransf_6"/>
    <property type="match status" value="1"/>
</dbReference>
<evidence type="ECO:0000313" key="3">
    <source>
        <dbReference type="Proteomes" id="UP000323621"/>
    </source>
</evidence>
<reference evidence="2 3" key="1">
    <citation type="submission" date="2019-08" db="EMBL/GenBank/DDBJ databases">
        <title>Genomes of Antarctic Bizionia species.</title>
        <authorList>
            <person name="Bowman J.P."/>
        </authorList>
    </citation>
    <scope>NUCLEOTIDE SEQUENCE [LARGE SCALE GENOMIC DNA]</scope>
    <source>
        <strain evidence="2 3">IC164</strain>
    </source>
</reference>
<proteinExistence type="predicted"/>
<dbReference type="RefSeq" id="WP_148380479.1">
    <property type="nucleotide sequence ID" value="NZ_VSKN01000003.1"/>
</dbReference>
<dbReference type="InterPro" id="IPR016181">
    <property type="entry name" value="Acyl_CoA_acyltransferase"/>
</dbReference>
<dbReference type="Proteomes" id="UP000323621">
    <property type="component" value="Unassembled WGS sequence"/>
</dbReference>
<evidence type="ECO:0000259" key="1">
    <source>
        <dbReference type="Pfam" id="PF13480"/>
    </source>
</evidence>
<name>A0ABY3MD74_9FLAO</name>
<accession>A0ABY3MD74</accession>
<evidence type="ECO:0000313" key="2">
    <source>
        <dbReference type="EMBL" id="TYC16306.1"/>
    </source>
</evidence>
<sequence>MEYHSDRFKEASLLVFKNEKLVAIFPANKVGNTVISHQGLTYGGLLFDKKLKFNNVLAIFRAVLKQLSDAKITTLGLKLLPHIYASSPNDELNYLMFILQAKLERRDVLSVLQLSEAVKRSKDRKEGCKRGLKMGLVVKEEQQLGGFWKDLLEVNLKDKYATKPVHSLEEIQQLKSDFPEAIRQFNVYYKDELVAGTTIFETEHVAHSQYISGNQDNNKLGSLDFLHCHLIDTVFKDKRYFDFGISNENSGKNINTGLLYWKEGFGARAITQDFYSIQTSKYTLLDSVLL</sequence>
<dbReference type="Gene3D" id="3.40.630.30">
    <property type="match status" value="1"/>
</dbReference>
<comment type="caution">
    <text evidence="2">The sequence shown here is derived from an EMBL/GenBank/DDBJ whole genome shotgun (WGS) entry which is preliminary data.</text>
</comment>